<evidence type="ECO:0000256" key="3">
    <source>
        <dbReference type="ARBA" id="ARBA00023052"/>
    </source>
</evidence>
<organism evidence="5 6">
    <name type="scientific">Anaeroselena agilis</name>
    <dbReference type="NCBI Taxonomy" id="3063788"/>
    <lineage>
        <taxon>Bacteria</taxon>
        <taxon>Bacillati</taxon>
        <taxon>Bacillota</taxon>
        <taxon>Negativicutes</taxon>
        <taxon>Acetonemataceae</taxon>
        <taxon>Anaeroselena</taxon>
    </lineage>
</organism>
<evidence type="ECO:0000256" key="2">
    <source>
        <dbReference type="ARBA" id="ARBA00007131"/>
    </source>
</evidence>
<dbReference type="PANTHER" id="PTHR47514:SF1">
    <property type="entry name" value="TRANSKETOLASE N-TERMINAL SECTION-RELATED"/>
    <property type="match status" value="1"/>
</dbReference>
<dbReference type="InterPro" id="IPR029061">
    <property type="entry name" value="THDP-binding"/>
</dbReference>
<dbReference type="RefSeq" id="WP_413782081.1">
    <property type="nucleotide sequence ID" value="NZ_JAUOZS010000001.1"/>
</dbReference>
<evidence type="ECO:0000256" key="1">
    <source>
        <dbReference type="ARBA" id="ARBA00001964"/>
    </source>
</evidence>
<sequence>MNRHCIDSLATVGREVRADIVRMTAAAGSGHPGGSLSAVELLTALYFKVMRHRPTEPKWPGRDRFILSKGHACPLLYSVMARSGYLPVEELTSLRKFGSCLQGHPSCLALPALEVSSGSLGQGLSIANGLALAAKMNGQEFRVYCLMGDGELQEGQVWEAAMSSAHYKLDNVCAIVDYNGLQIDGDVEKVMGLAPLAEKWRAFNWHVVEIDGHDYAQVLDAYEEAARTGGMPTVIIARTVKGKGVSFMENAAGWHGKAPGEDELKRALDEIYGKGLGQ</sequence>
<protein>
    <submittedName>
        <fullName evidence="5">Transketolase</fullName>
    </submittedName>
</protein>
<keyword evidence="6" id="KW-1185">Reference proteome</keyword>
<evidence type="ECO:0000259" key="4">
    <source>
        <dbReference type="Pfam" id="PF00456"/>
    </source>
</evidence>
<dbReference type="InterPro" id="IPR005474">
    <property type="entry name" value="Transketolase_N"/>
</dbReference>
<feature type="domain" description="Transketolase N-terminal" evidence="4">
    <location>
        <begin position="17"/>
        <end position="267"/>
    </location>
</feature>
<dbReference type="SUPFAM" id="SSF52518">
    <property type="entry name" value="Thiamin diphosphate-binding fold (THDP-binding)"/>
    <property type="match status" value="1"/>
</dbReference>
<comment type="similarity">
    <text evidence="2">Belongs to the transketolase family.</text>
</comment>
<proteinExistence type="inferred from homology"/>
<comment type="caution">
    <text evidence="5">The sequence shown here is derived from an EMBL/GenBank/DDBJ whole genome shotgun (WGS) entry which is preliminary data.</text>
</comment>
<gene>
    <name evidence="5" type="ORF">Q4T40_20570</name>
</gene>
<dbReference type="Proteomes" id="UP001254848">
    <property type="component" value="Unassembled WGS sequence"/>
</dbReference>
<name>A0ABU3P3L4_9FIRM</name>
<dbReference type="Pfam" id="PF00456">
    <property type="entry name" value="Transketolase_N"/>
    <property type="match status" value="1"/>
</dbReference>
<keyword evidence="3" id="KW-0786">Thiamine pyrophosphate</keyword>
<dbReference type="Gene3D" id="3.40.50.970">
    <property type="match status" value="1"/>
</dbReference>
<evidence type="ECO:0000313" key="6">
    <source>
        <dbReference type="Proteomes" id="UP001254848"/>
    </source>
</evidence>
<dbReference type="PANTHER" id="PTHR47514">
    <property type="entry name" value="TRANSKETOLASE N-TERMINAL SECTION-RELATED"/>
    <property type="match status" value="1"/>
</dbReference>
<reference evidence="5 6" key="1">
    <citation type="submission" date="2023-07" db="EMBL/GenBank/DDBJ databases">
        <title>The novel representative of Negativicutes class, Anaeroselena agilis gen. nov. sp. nov.</title>
        <authorList>
            <person name="Prokofeva M.I."/>
            <person name="Elcheninov A.G."/>
            <person name="Klyukina A."/>
            <person name="Kublanov I.V."/>
            <person name="Frolov E.N."/>
            <person name="Podosokorskaya O.A."/>
        </authorList>
    </citation>
    <scope>NUCLEOTIDE SEQUENCE [LARGE SCALE GENOMIC DNA]</scope>
    <source>
        <strain evidence="5 6">4137-cl</strain>
    </source>
</reference>
<dbReference type="CDD" id="cd02012">
    <property type="entry name" value="TPP_TK"/>
    <property type="match status" value="1"/>
</dbReference>
<evidence type="ECO:0000313" key="5">
    <source>
        <dbReference type="EMBL" id="MDT8903628.1"/>
    </source>
</evidence>
<comment type="cofactor">
    <cofactor evidence="1">
        <name>thiamine diphosphate</name>
        <dbReference type="ChEBI" id="CHEBI:58937"/>
    </cofactor>
</comment>
<dbReference type="EMBL" id="JAUOZS010000001">
    <property type="protein sequence ID" value="MDT8903628.1"/>
    <property type="molecule type" value="Genomic_DNA"/>
</dbReference>
<accession>A0ABU3P3L4</accession>